<name>A0A9P8RNP2_9PEZI</name>
<accession>A0A9P8RNP2</accession>
<dbReference type="Proteomes" id="UP000758603">
    <property type="component" value="Unassembled WGS sequence"/>
</dbReference>
<evidence type="ECO:0000313" key="2">
    <source>
        <dbReference type="Proteomes" id="UP000758603"/>
    </source>
</evidence>
<dbReference type="AlphaFoldDB" id="A0A9P8RNP2"/>
<dbReference type="OrthoDB" id="3511049at2759"/>
<gene>
    <name evidence="1" type="ORF">BKA67DRAFT_584600</name>
</gene>
<sequence length="173" mass="20653">MPEGGQLPKQVNERFEKWKRGCLYDLTIDFVIPMSCAARVMESLIHQSLHKYRRKVITCRNAKCRTDHQEWFEVPPEVARSAVEVWKEFSSCIPYDTSGMLRKFWSDRLWEMRKGCFESSTHTWLEKSVRPIIELDLKLQEIERRESRQRDLMVHNYGKNHTAKPVLRRVNTV</sequence>
<dbReference type="GeneID" id="70133041"/>
<dbReference type="EMBL" id="JAGPXC010000010">
    <property type="protein sequence ID" value="KAH6646511.1"/>
    <property type="molecule type" value="Genomic_DNA"/>
</dbReference>
<dbReference type="Pfam" id="PF13455">
    <property type="entry name" value="MUG113"/>
    <property type="match status" value="1"/>
</dbReference>
<evidence type="ECO:0000313" key="1">
    <source>
        <dbReference type="EMBL" id="KAH6646511.1"/>
    </source>
</evidence>
<feature type="non-terminal residue" evidence="1">
    <location>
        <position position="173"/>
    </location>
</feature>
<comment type="caution">
    <text evidence="1">The sequence shown here is derived from an EMBL/GenBank/DDBJ whole genome shotgun (WGS) entry which is preliminary data.</text>
</comment>
<protein>
    <submittedName>
        <fullName evidence="1">Uncharacterized protein</fullName>
    </submittedName>
</protein>
<organism evidence="1 2">
    <name type="scientific">Truncatella angustata</name>
    <dbReference type="NCBI Taxonomy" id="152316"/>
    <lineage>
        <taxon>Eukaryota</taxon>
        <taxon>Fungi</taxon>
        <taxon>Dikarya</taxon>
        <taxon>Ascomycota</taxon>
        <taxon>Pezizomycotina</taxon>
        <taxon>Sordariomycetes</taxon>
        <taxon>Xylariomycetidae</taxon>
        <taxon>Amphisphaeriales</taxon>
        <taxon>Sporocadaceae</taxon>
        <taxon>Truncatella</taxon>
    </lineage>
</organism>
<reference evidence="1" key="1">
    <citation type="journal article" date="2021" name="Nat. Commun.">
        <title>Genetic determinants of endophytism in the Arabidopsis root mycobiome.</title>
        <authorList>
            <person name="Mesny F."/>
            <person name="Miyauchi S."/>
            <person name="Thiergart T."/>
            <person name="Pickel B."/>
            <person name="Atanasova L."/>
            <person name="Karlsson M."/>
            <person name="Huettel B."/>
            <person name="Barry K.W."/>
            <person name="Haridas S."/>
            <person name="Chen C."/>
            <person name="Bauer D."/>
            <person name="Andreopoulos W."/>
            <person name="Pangilinan J."/>
            <person name="LaButti K."/>
            <person name="Riley R."/>
            <person name="Lipzen A."/>
            <person name="Clum A."/>
            <person name="Drula E."/>
            <person name="Henrissat B."/>
            <person name="Kohler A."/>
            <person name="Grigoriev I.V."/>
            <person name="Martin F.M."/>
            <person name="Hacquard S."/>
        </authorList>
    </citation>
    <scope>NUCLEOTIDE SEQUENCE</scope>
    <source>
        <strain evidence="1">MPI-SDFR-AT-0073</strain>
    </source>
</reference>
<keyword evidence="2" id="KW-1185">Reference proteome</keyword>
<dbReference type="RefSeq" id="XP_045953025.1">
    <property type="nucleotide sequence ID" value="XM_046104150.1"/>
</dbReference>
<proteinExistence type="predicted"/>